<gene>
    <name evidence="2" type="ORF">A3B87_00330</name>
</gene>
<organism evidence="2 3">
    <name type="scientific">Candidatus Kuenenbacteria bacterium RIFCSPHIGHO2_02_FULL_39_13</name>
    <dbReference type="NCBI Taxonomy" id="1798561"/>
    <lineage>
        <taxon>Bacteria</taxon>
        <taxon>Candidatus Kueneniibacteriota</taxon>
    </lineage>
</organism>
<feature type="transmembrane region" description="Helical" evidence="1">
    <location>
        <begin position="134"/>
        <end position="152"/>
    </location>
</feature>
<comment type="caution">
    <text evidence="2">The sequence shown here is derived from an EMBL/GenBank/DDBJ whole genome shotgun (WGS) entry which is preliminary data.</text>
</comment>
<feature type="transmembrane region" description="Helical" evidence="1">
    <location>
        <begin position="199"/>
        <end position="227"/>
    </location>
</feature>
<dbReference type="Proteomes" id="UP000179136">
    <property type="component" value="Unassembled WGS sequence"/>
</dbReference>
<dbReference type="EMBL" id="MFMW01000021">
    <property type="protein sequence ID" value="OGG87129.1"/>
    <property type="molecule type" value="Genomic_DNA"/>
</dbReference>
<name>A0A1F6FMM8_9BACT</name>
<accession>A0A1F6FMM8</accession>
<dbReference type="STRING" id="1798561.A3B87_00330"/>
<keyword evidence="1" id="KW-0472">Membrane</keyword>
<feature type="transmembrane region" description="Helical" evidence="1">
    <location>
        <begin position="102"/>
        <end position="122"/>
    </location>
</feature>
<sequence length="995" mass="110967">MEIKLFKLKNGRIILIFLIILVSFFVGSEQVCAFNPFSADDWFGAGIGTVLFTVSWLIYIPIYILGYLVSEALIPLMLWVANYNNFLSQAGVTQGWIVVRDLANIFIVLGILMIAFGTLFKIENYGYKKLLSKLVIAAVLINFSKFIMGILIDISQVITLTFVNAFNNIAAGNLVNAAGLGKILAMSRSLSVITGGIEVVFSLIGAMVLAIIMLVITTVVLCVIVAFFLSRVIILWLAIILSPLLFALPLVPGGQKFSSQIWDTVTKHLMTGPLLAFFLWLSFYIMSLTTAGGMSEGFDVGFFKGTEKSFHVFFSEFGSLESLLNFIVVIGLLVTSLTLASQMGVAGSKMAGEWMGKLQTAGTAAALWGPRRLWGNAKDLWNERTTKLLEAKEGKAPGFGRKLLFAALNPINAARGWEQRSKELSERTQQVATAGGREVTEQFRTRGKVRIPYREQLESSYEAAFAKDFTAMDKEQKAYMASLLYGRDNIDNKRRWRALLRATAVEGQIDDIMLDPAFIKKVRATRKGGKTYGETNEKYKFINPKTGKEEEDNIVKYNYGAVNEFFKDTLSKDQNGLRLLKELEDIGKSATHQEYGGHQGFDTEKGVWKFNEGDNALRSAKMEFNKTPGRKRFAESPHTFMELTHGYMYEEQPGGTFKRVPVVRGGKMDDFHKNAFAGTFVGDTAGHIKEHTQSRTLLMMIGGTGASSNLDKEKYAHIDANDLQRLSEYLKVSPQAIYAAYDKAGGDLGDLKFKFHNKDGNITKVMENEDDLREFLDQNIGTNFGKMDELDIKERTDNVSREFTDYFGRSKTGGKKVVKSNEDRVQGLTELRRYQQDIETIKTVQGINSEQYQKKQEDINNKRQQLASEVEPGIVSGLTSSLAQNDFSIESASIQALSDSLSQAVSDSLQTVNAGGSMNVTELTNKLNDLKNALKDDKHKKAVERVIESDNKDYGIGIISGEEAQKNFLANLRKIAQNIEEASFREEKKPKEKEK</sequence>
<protein>
    <submittedName>
        <fullName evidence="2">Uncharacterized protein</fullName>
    </submittedName>
</protein>
<evidence type="ECO:0000256" key="1">
    <source>
        <dbReference type="SAM" id="Phobius"/>
    </source>
</evidence>
<dbReference type="CDD" id="cd06174">
    <property type="entry name" value="MFS"/>
    <property type="match status" value="1"/>
</dbReference>
<evidence type="ECO:0000313" key="3">
    <source>
        <dbReference type="Proteomes" id="UP000179136"/>
    </source>
</evidence>
<keyword evidence="1" id="KW-1133">Transmembrane helix</keyword>
<reference evidence="2 3" key="1">
    <citation type="journal article" date="2016" name="Nat. Commun.">
        <title>Thousands of microbial genomes shed light on interconnected biogeochemical processes in an aquifer system.</title>
        <authorList>
            <person name="Anantharaman K."/>
            <person name="Brown C.T."/>
            <person name="Hug L.A."/>
            <person name="Sharon I."/>
            <person name="Castelle C.J."/>
            <person name="Probst A.J."/>
            <person name="Thomas B.C."/>
            <person name="Singh A."/>
            <person name="Wilkins M.J."/>
            <person name="Karaoz U."/>
            <person name="Brodie E.L."/>
            <person name="Williams K.H."/>
            <person name="Hubbard S.S."/>
            <person name="Banfield J.F."/>
        </authorList>
    </citation>
    <scope>NUCLEOTIDE SEQUENCE [LARGE SCALE GENOMIC DNA]</scope>
</reference>
<keyword evidence="1" id="KW-0812">Transmembrane</keyword>
<feature type="transmembrane region" description="Helical" evidence="1">
    <location>
        <begin position="64"/>
        <end position="82"/>
    </location>
</feature>
<feature type="transmembrane region" description="Helical" evidence="1">
    <location>
        <begin position="43"/>
        <end position="59"/>
    </location>
</feature>
<feature type="transmembrane region" description="Helical" evidence="1">
    <location>
        <begin position="233"/>
        <end position="253"/>
    </location>
</feature>
<dbReference type="AlphaFoldDB" id="A0A1F6FMM8"/>
<feature type="transmembrane region" description="Helical" evidence="1">
    <location>
        <begin position="274"/>
        <end position="294"/>
    </location>
</feature>
<proteinExistence type="predicted"/>
<evidence type="ECO:0000313" key="2">
    <source>
        <dbReference type="EMBL" id="OGG87129.1"/>
    </source>
</evidence>
<feature type="transmembrane region" description="Helical" evidence="1">
    <location>
        <begin position="323"/>
        <end position="340"/>
    </location>
</feature>